<evidence type="ECO:0000313" key="1">
    <source>
        <dbReference type="EMBL" id="KAJ9126060.1"/>
    </source>
</evidence>
<dbReference type="Proteomes" id="UP001234202">
    <property type="component" value="Unassembled WGS sequence"/>
</dbReference>
<evidence type="ECO:0000313" key="2">
    <source>
        <dbReference type="Proteomes" id="UP001234202"/>
    </source>
</evidence>
<sequence>MSPQTKDQATLSNYHEVRNLHTHLDWTIDWKEQLIGGTATLTMKPETDKPVEKVVLDTSYLDVFGVKVDGEKVEYTRADRIEAMGEALTVTLSKPAHKEFKVEIKYSTTKECTALGWLNKEQTKGGKFPYLYSQSQAIHARSLLPCQDTPSIKSAYSANVKSTIPVLLSALRQSPPVDQPHAGKEIGRDVVEYIYDQPVPIPSYLIAIAAGNVVYKEFPRVEGRSWTAGVWTEPEGIEQAYWEFSEDIGRYISIAEDLTTPYTWGVYDTLVLPPSFPYGGMENTCLTFVTPVLIAGDRSLTDVCAHEISCKRKEEETGLTFRSLTFFLLMLRSYIIGRKLLRDALKEMPPKYQKLVIDYEQYADPDDGFSTVPYDKGSNFLLHIERQVGGLEVFRPYIKSYIQKFSGKVLTTEEWRAHLYDFFGKQDSGKEYIKKLDEIKWDEWLHGSGDDLPVDMKYDETLAEQVTSCLFQAFRWRMMADEMLHPSVFALQCYELANRWKAASEKHDYSEFSPKDMQELTATQRIVFLERMQSMPKYPVSTLRALDKIYKLDSSTNGEVRLRWYGLVLPVGAEYAQSAASWVSGQGRMKMCRTVYRLLYAVAPKLAVDTFKAHESFYHPIARKMIAKDLKLA</sequence>
<accession>A0ACC2XRR7</accession>
<protein>
    <submittedName>
        <fullName evidence="1">Uncharacterized protein</fullName>
    </submittedName>
</protein>
<comment type="caution">
    <text evidence="1">The sequence shown here is derived from an EMBL/GenBank/DDBJ whole genome shotgun (WGS) entry which is preliminary data.</text>
</comment>
<keyword evidence="2" id="KW-1185">Reference proteome</keyword>
<organism evidence="1 2">
    <name type="scientific">Naganishia onofrii</name>
    <dbReference type="NCBI Taxonomy" id="1851511"/>
    <lineage>
        <taxon>Eukaryota</taxon>
        <taxon>Fungi</taxon>
        <taxon>Dikarya</taxon>
        <taxon>Basidiomycota</taxon>
        <taxon>Agaricomycotina</taxon>
        <taxon>Tremellomycetes</taxon>
        <taxon>Filobasidiales</taxon>
        <taxon>Filobasidiaceae</taxon>
        <taxon>Naganishia</taxon>
    </lineage>
</organism>
<proteinExistence type="predicted"/>
<name>A0ACC2XRR7_9TREE</name>
<reference evidence="1" key="1">
    <citation type="submission" date="2023-04" db="EMBL/GenBank/DDBJ databases">
        <title>Draft Genome sequencing of Naganishia species isolated from polar environments using Oxford Nanopore Technology.</title>
        <authorList>
            <person name="Leo P."/>
            <person name="Venkateswaran K."/>
        </authorList>
    </citation>
    <scope>NUCLEOTIDE SEQUENCE</scope>
    <source>
        <strain evidence="1">DBVPG 5303</strain>
    </source>
</reference>
<gene>
    <name evidence="1" type="ORF">QFC24_002332</name>
</gene>
<dbReference type="EMBL" id="JASBWV010000006">
    <property type="protein sequence ID" value="KAJ9126060.1"/>
    <property type="molecule type" value="Genomic_DNA"/>
</dbReference>